<dbReference type="GO" id="GO:0031418">
    <property type="term" value="F:L-ascorbic acid binding"/>
    <property type="evidence" value="ECO:0007669"/>
    <property type="project" value="UniProtKB-KW"/>
</dbReference>
<dbReference type="InterPro" id="IPR005123">
    <property type="entry name" value="Oxoglu/Fe-dep_dioxygenase_dom"/>
</dbReference>
<comment type="cofactor">
    <cofactor evidence="1">
        <name>L-ascorbate</name>
        <dbReference type="ChEBI" id="CHEBI:38290"/>
    </cofactor>
</comment>
<dbReference type="PROSITE" id="PS51471">
    <property type="entry name" value="FE2OG_OXY"/>
    <property type="match status" value="1"/>
</dbReference>
<sequence>MTIATTEATALAFRAASDSKRPDFRFLDPPMADSLPPFAADADPAWIASHPRVQRVPSRDLTLFIQRHFLSAEECAGLVERIDAHRRPSTIADANGDGYFRTGETCDLDASDPFVAGIDAKLAAFVGIDPAHGEPIQGQRYALGQEFKAHTDYFEPGGIDFERFCAVSGNRTWTLMVYLNEPAAGGATRFVKIGKTVQPETGKLLAWNNRLGPGACNPASIHHGMKVRGGVKHVITKWYRERPWA</sequence>
<keyword evidence="2" id="KW-0479">Metal-binding</keyword>
<dbReference type="PANTHER" id="PTHR10869:SF246">
    <property type="entry name" value="TRANSMEMBRANE PROLYL 4-HYDROXYLASE"/>
    <property type="match status" value="1"/>
</dbReference>
<reference evidence="8 9" key="1">
    <citation type="journal article" date="2012" name="J. Bacteriol.">
        <title>Genome sequence of Sphingobium indicum B90A, a hexachlorocyclohexane-degrading bacterium.</title>
        <authorList>
            <person name="Anand S."/>
            <person name="Sangwan N."/>
            <person name="Lata P."/>
            <person name="Kaur J."/>
            <person name="Dua A."/>
            <person name="Singh A.K."/>
            <person name="Verma M."/>
            <person name="Kaur J."/>
            <person name="Khurana J.P."/>
            <person name="Khurana P."/>
            <person name="Mathur S."/>
            <person name="Lal R."/>
        </authorList>
    </citation>
    <scope>NUCLEOTIDE SEQUENCE [LARGE SCALE GENOMIC DNA]</scope>
    <source>
        <strain evidence="9">DSM 16412 / CCM 7286 / MTCC 6364 / B90A</strain>
    </source>
</reference>
<dbReference type="RefSeq" id="WP_007688427.1">
    <property type="nucleotide sequence ID" value="NZ_CP013070.1"/>
</dbReference>
<keyword evidence="5" id="KW-0560">Oxidoreductase</keyword>
<keyword evidence="4" id="KW-0223">Dioxygenase</keyword>
<evidence type="ECO:0000313" key="9">
    <source>
        <dbReference type="Proteomes" id="UP000004550"/>
    </source>
</evidence>
<dbReference type="GO" id="GO:0005506">
    <property type="term" value="F:iron ion binding"/>
    <property type="evidence" value="ECO:0007669"/>
    <property type="project" value="InterPro"/>
</dbReference>
<dbReference type="AlphaFoldDB" id="A0A1L5BLC8"/>
<dbReference type="Proteomes" id="UP000004550">
    <property type="component" value="Chromosome"/>
</dbReference>
<evidence type="ECO:0000259" key="7">
    <source>
        <dbReference type="PROSITE" id="PS51471"/>
    </source>
</evidence>
<dbReference type="KEGG" id="sinb:SIDU_03215"/>
<dbReference type="InterPro" id="IPR006620">
    <property type="entry name" value="Pro_4_hyd_alph"/>
</dbReference>
<evidence type="ECO:0000256" key="3">
    <source>
        <dbReference type="ARBA" id="ARBA00022896"/>
    </source>
</evidence>
<dbReference type="Gene3D" id="2.60.120.620">
    <property type="entry name" value="q2cbj1_9rhob like domain"/>
    <property type="match status" value="1"/>
</dbReference>
<dbReference type="InterPro" id="IPR044862">
    <property type="entry name" value="Pro_4_hyd_alph_FE2OG_OXY"/>
</dbReference>
<dbReference type="PANTHER" id="PTHR10869">
    <property type="entry name" value="PROLYL 4-HYDROXYLASE ALPHA SUBUNIT"/>
    <property type="match status" value="1"/>
</dbReference>
<proteinExistence type="predicted"/>
<name>A0A1L5BLC8_SPHIB</name>
<organism evidence="8 9">
    <name type="scientific">Sphingobium indicum (strain DSM 16412 / CCM 7286 / MTCC 6364 / B90A)</name>
    <dbReference type="NCBI Taxonomy" id="861109"/>
    <lineage>
        <taxon>Bacteria</taxon>
        <taxon>Pseudomonadati</taxon>
        <taxon>Pseudomonadota</taxon>
        <taxon>Alphaproteobacteria</taxon>
        <taxon>Sphingomonadales</taxon>
        <taxon>Sphingomonadaceae</taxon>
        <taxon>Sphingobium</taxon>
    </lineage>
</organism>
<dbReference type="SMART" id="SM00702">
    <property type="entry name" value="P4Hc"/>
    <property type="match status" value="1"/>
</dbReference>
<evidence type="ECO:0000256" key="1">
    <source>
        <dbReference type="ARBA" id="ARBA00001961"/>
    </source>
</evidence>
<protein>
    <submittedName>
        <fullName evidence="8">Oxygenase</fullName>
    </submittedName>
</protein>
<dbReference type="GO" id="GO:0004656">
    <property type="term" value="F:procollagen-proline 4-dioxygenase activity"/>
    <property type="evidence" value="ECO:0007669"/>
    <property type="project" value="TreeGrafter"/>
</dbReference>
<dbReference type="Pfam" id="PF13640">
    <property type="entry name" value="2OG-FeII_Oxy_3"/>
    <property type="match status" value="1"/>
</dbReference>
<dbReference type="InterPro" id="IPR045054">
    <property type="entry name" value="P4HA-like"/>
</dbReference>
<feature type="domain" description="Fe2OG dioxygenase" evidence="7">
    <location>
        <begin position="132"/>
        <end position="241"/>
    </location>
</feature>
<evidence type="ECO:0000256" key="2">
    <source>
        <dbReference type="ARBA" id="ARBA00022723"/>
    </source>
</evidence>
<accession>A0A1L5BLC8</accession>
<keyword evidence="3" id="KW-0847">Vitamin C</keyword>
<evidence type="ECO:0000256" key="5">
    <source>
        <dbReference type="ARBA" id="ARBA00023002"/>
    </source>
</evidence>
<dbReference type="EMBL" id="CP013070">
    <property type="protein sequence ID" value="APL93607.1"/>
    <property type="molecule type" value="Genomic_DNA"/>
</dbReference>
<gene>
    <name evidence="8" type="ORF">SIDU_03215</name>
</gene>
<evidence type="ECO:0000256" key="4">
    <source>
        <dbReference type="ARBA" id="ARBA00022964"/>
    </source>
</evidence>
<evidence type="ECO:0000313" key="8">
    <source>
        <dbReference type="EMBL" id="APL93607.1"/>
    </source>
</evidence>
<keyword evidence="6" id="KW-0408">Iron</keyword>
<evidence type="ECO:0000256" key="6">
    <source>
        <dbReference type="ARBA" id="ARBA00023004"/>
    </source>
</evidence>